<sequence length="233" mass="25335">MEGAATADPTRGEMRTRMITKAIIALPSGELRPVTVGDNSSTFSFHPQIFFSSPDDALSKISDELATFFSVNPVSASEIAQRMVAFALAKIRVGGDVRFGLSMSTVLENTIQEVISLSETMERFESVINSFGLVPESIGGEGVWNISDGGDSISTGQGLSETEVSRLKMERFNGENKNGEDAEVCSVCLDQYKEGDVITLLKPSCLHRFHKECIVSWLGKNRTCPVCRSRVAV</sequence>
<evidence type="ECO:0000256" key="2">
    <source>
        <dbReference type="ARBA" id="ARBA00022771"/>
    </source>
</evidence>
<dbReference type="SMART" id="SM00184">
    <property type="entry name" value="RING"/>
    <property type="match status" value="1"/>
</dbReference>
<dbReference type="AlphaFoldDB" id="A0A9P1EG79"/>
<dbReference type="PANTHER" id="PTHR45931:SF16">
    <property type="entry name" value="RING_U-BOX SUPERFAMILY PROTEIN"/>
    <property type="match status" value="1"/>
</dbReference>
<proteinExistence type="predicted"/>
<keyword evidence="2 4" id="KW-0863">Zinc-finger</keyword>
<dbReference type="Proteomes" id="UP001152484">
    <property type="component" value="Unassembled WGS sequence"/>
</dbReference>
<evidence type="ECO:0000256" key="3">
    <source>
        <dbReference type="ARBA" id="ARBA00022833"/>
    </source>
</evidence>
<accession>A0A9P1EG79</accession>
<dbReference type="InterPro" id="IPR051834">
    <property type="entry name" value="RING_finger_E3_ligase"/>
</dbReference>
<protein>
    <recommendedName>
        <fullName evidence="5">RING-type domain-containing protein</fullName>
    </recommendedName>
</protein>
<dbReference type="CDD" id="cd16454">
    <property type="entry name" value="RING-H2_PA-TM-RING"/>
    <property type="match status" value="1"/>
</dbReference>
<dbReference type="GO" id="GO:0006511">
    <property type="term" value="P:ubiquitin-dependent protein catabolic process"/>
    <property type="evidence" value="ECO:0007669"/>
    <property type="project" value="TreeGrafter"/>
</dbReference>
<keyword evidence="1" id="KW-0479">Metal-binding</keyword>
<keyword evidence="7" id="KW-1185">Reference proteome</keyword>
<gene>
    <name evidence="6" type="ORF">CEURO_LOCUS16453</name>
</gene>
<evidence type="ECO:0000256" key="4">
    <source>
        <dbReference type="PROSITE-ProRule" id="PRU00175"/>
    </source>
</evidence>
<dbReference type="GO" id="GO:0008270">
    <property type="term" value="F:zinc ion binding"/>
    <property type="evidence" value="ECO:0007669"/>
    <property type="project" value="UniProtKB-KW"/>
</dbReference>
<dbReference type="GO" id="GO:0061630">
    <property type="term" value="F:ubiquitin protein ligase activity"/>
    <property type="evidence" value="ECO:0007669"/>
    <property type="project" value="TreeGrafter"/>
</dbReference>
<dbReference type="OrthoDB" id="1306370at2759"/>
<dbReference type="EMBL" id="CAMAPE010000045">
    <property type="protein sequence ID" value="CAH9104189.1"/>
    <property type="molecule type" value="Genomic_DNA"/>
</dbReference>
<comment type="caution">
    <text evidence="6">The sequence shown here is derived from an EMBL/GenBank/DDBJ whole genome shotgun (WGS) entry which is preliminary data.</text>
</comment>
<feature type="domain" description="RING-type" evidence="5">
    <location>
        <begin position="185"/>
        <end position="228"/>
    </location>
</feature>
<dbReference type="GO" id="GO:0005634">
    <property type="term" value="C:nucleus"/>
    <property type="evidence" value="ECO:0007669"/>
    <property type="project" value="TreeGrafter"/>
</dbReference>
<organism evidence="6 7">
    <name type="scientific">Cuscuta europaea</name>
    <name type="common">European dodder</name>
    <dbReference type="NCBI Taxonomy" id="41803"/>
    <lineage>
        <taxon>Eukaryota</taxon>
        <taxon>Viridiplantae</taxon>
        <taxon>Streptophyta</taxon>
        <taxon>Embryophyta</taxon>
        <taxon>Tracheophyta</taxon>
        <taxon>Spermatophyta</taxon>
        <taxon>Magnoliopsida</taxon>
        <taxon>eudicotyledons</taxon>
        <taxon>Gunneridae</taxon>
        <taxon>Pentapetalae</taxon>
        <taxon>asterids</taxon>
        <taxon>lamiids</taxon>
        <taxon>Solanales</taxon>
        <taxon>Convolvulaceae</taxon>
        <taxon>Cuscuteae</taxon>
        <taxon>Cuscuta</taxon>
        <taxon>Cuscuta subgen. Cuscuta</taxon>
    </lineage>
</organism>
<evidence type="ECO:0000313" key="6">
    <source>
        <dbReference type="EMBL" id="CAH9104189.1"/>
    </source>
</evidence>
<name>A0A9P1EG79_CUSEU</name>
<evidence type="ECO:0000313" key="7">
    <source>
        <dbReference type="Proteomes" id="UP001152484"/>
    </source>
</evidence>
<dbReference type="Gene3D" id="3.30.40.10">
    <property type="entry name" value="Zinc/RING finger domain, C3HC4 (zinc finger)"/>
    <property type="match status" value="1"/>
</dbReference>
<evidence type="ECO:0000256" key="1">
    <source>
        <dbReference type="ARBA" id="ARBA00022723"/>
    </source>
</evidence>
<dbReference type="SUPFAM" id="SSF57850">
    <property type="entry name" value="RING/U-box"/>
    <property type="match status" value="1"/>
</dbReference>
<keyword evidence="3" id="KW-0862">Zinc</keyword>
<evidence type="ECO:0000259" key="5">
    <source>
        <dbReference type="PROSITE" id="PS50089"/>
    </source>
</evidence>
<dbReference type="Pfam" id="PF13639">
    <property type="entry name" value="zf-RING_2"/>
    <property type="match status" value="1"/>
</dbReference>
<dbReference type="PROSITE" id="PS50089">
    <property type="entry name" value="ZF_RING_2"/>
    <property type="match status" value="1"/>
</dbReference>
<dbReference type="PANTHER" id="PTHR45931">
    <property type="entry name" value="SI:CH211-59O9.10"/>
    <property type="match status" value="1"/>
</dbReference>
<dbReference type="InterPro" id="IPR013083">
    <property type="entry name" value="Znf_RING/FYVE/PHD"/>
</dbReference>
<reference evidence="6" key="1">
    <citation type="submission" date="2022-07" db="EMBL/GenBank/DDBJ databases">
        <authorList>
            <person name="Macas J."/>
            <person name="Novak P."/>
            <person name="Neumann P."/>
        </authorList>
    </citation>
    <scope>NUCLEOTIDE SEQUENCE</scope>
</reference>
<dbReference type="InterPro" id="IPR001841">
    <property type="entry name" value="Znf_RING"/>
</dbReference>